<protein>
    <recommendedName>
        <fullName evidence="3">Transcriptional regulator, AbiEi antitoxin, Type IV TA system</fullName>
    </recommendedName>
</protein>
<evidence type="ECO:0008006" key="3">
    <source>
        <dbReference type="Google" id="ProtNLM"/>
    </source>
</evidence>
<dbReference type="RefSeq" id="WP_308870165.1">
    <property type="nucleotide sequence ID" value="NZ_JAVFWO010000011.1"/>
</dbReference>
<evidence type="ECO:0000313" key="2">
    <source>
        <dbReference type="Proteomes" id="UP001235133"/>
    </source>
</evidence>
<name>A0ABU0Z737_9MICO</name>
<evidence type="ECO:0000313" key="1">
    <source>
        <dbReference type="EMBL" id="MDQ7880418.1"/>
    </source>
</evidence>
<reference evidence="1 2" key="1">
    <citation type="submission" date="2023-08" db="EMBL/GenBank/DDBJ databases">
        <title>Microbacterium psychrotolerans sp. nov., a psychrotolerant bacterium isolated from soil in Heilongjiang Province, China.</title>
        <authorList>
            <person name="An P."/>
            <person name="Zhao D."/>
            <person name="Xiang H."/>
        </authorList>
    </citation>
    <scope>NUCLEOTIDE SEQUENCE [LARGE SCALE GENOMIC DNA]</scope>
    <source>
        <strain evidence="1 2">QXD-8</strain>
    </source>
</reference>
<accession>A0ABU0Z737</accession>
<sequence>MPLLSVALPVHPAPVPLLRHADAPHPERGVARGELIRVRHGVYASTVLWREAAPWDRYLARVHAVALSHPDAVFCMESAAALLGMPIFGDPVVVHALVTGNEASRFSAGIRTHRSSEDRTIIEVGGLAMTSLHDTAVDLARLRHEAIGMAMSDAALRLDPQGTRDLLLGMNETRISSRGRNVARWSLARSTSQAETAIESVSRAVIEWLGFPAPELQVAFRASSGEEDRADFVWRAADLVGEADGDLKYDGRYGDARTVLRRQSLRDTRLRMRVRDVARWGWRDVTTFAPLRGILAGAGLQPIAPEQSVKLHRLKVLLAPRATHPLA</sequence>
<gene>
    <name evidence="1" type="ORF">Q9R08_20695</name>
</gene>
<proteinExistence type="predicted"/>
<organism evidence="1 2">
    <name type="scientific">Microbacterium psychrotolerans</name>
    <dbReference type="NCBI Taxonomy" id="3068321"/>
    <lineage>
        <taxon>Bacteria</taxon>
        <taxon>Bacillati</taxon>
        <taxon>Actinomycetota</taxon>
        <taxon>Actinomycetes</taxon>
        <taxon>Micrococcales</taxon>
        <taxon>Microbacteriaceae</taxon>
        <taxon>Microbacterium</taxon>
    </lineage>
</organism>
<dbReference type="Proteomes" id="UP001235133">
    <property type="component" value="Unassembled WGS sequence"/>
</dbReference>
<keyword evidence="2" id="KW-1185">Reference proteome</keyword>
<comment type="caution">
    <text evidence="1">The sequence shown here is derived from an EMBL/GenBank/DDBJ whole genome shotgun (WGS) entry which is preliminary data.</text>
</comment>
<dbReference type="EMBL" id="JAVFWO010000011">
    <property type="protein sequence ID" value="MDQ7880418.1"/>
    <property type="molecule type" value="Genomic_DNA"/>
</dbReference>